<dbReference type="Gene3D" id="3.40.140.10">
    <property type="entry name" value="Cytidine Deaminase, domain 2"/>
    <property type="match status" value="1"/>
</dbReference>
<reference evidence="16 17" key="1">
    <citation type="journal article" date="2024" name="BMC Genomics">
        <title>De novo assembly and annotation of Popillia japonica's genome with initial clues to its potential as an invasive pest.</title>
        <authorList>
            <person name="Cucini C."/>
            <person name="Boschi S."/>
            <person name="Funari R."/>
            <person name="Cardaioli E."/>
            <person name="Iannotti N."/>
            <person name="Marturano G."/>
            <person name="Paoli F."/>
            <person name="Bruttini M."/>
            <person name="Carapelli A."/>
            <person name="Frati F."/>
            <person name="Nardi F."/>
        </authorList>
    </citation>
    <scope>NUCLEOTIDE SEQUENCE [LARGE SCALE GENOMIC DNA]</scope>
    <source>
        <strain evidence="16">DMR45628</strain>
    </source>
</reference>
<dbReference type="Gene3D" id="1.10.10.10">
    <property type="entry name" value="Winged helix-like DNA-binding domain superfamily/Winged helix DNA-binding domain"/>
    <property type="match status" value="1"/>
</dbReference>
<evidence type="ECO:0000313" key="17">
    <source>
        <dbReference type="Proteomes" id="UP001458880"/>
    </source>
</evidence>
<dbReference type="Pfam" id="PF04433">
    <property type="entry name" value="SWIRM"/>
    <property type="match status" value="1"/>
</dbReference>
<dbReference type="GO" id="GO:0006508">
    <property type="term" value="P:proteolysis"/>
    <property type="evidence" value="ECO:0007669"/>
    <property type="project" value="UniProtKB-KW"/>
</dbReference>
<dbReference type="FunFam" id="3.40.140.10:FF:000053">
    <property type="entry name" value="MPN domain-containing protein CG4751"/>
    <property type="match status" value="1"/>
</dbReference>
<evidence type="ECO:0000256" key="1">
    <source>
        <dbReference type="ARBA" id="ARBA00004123"/>
    </source>
</evidence>
<evidence type="ECO:0000256" key="8">
    <source>
        <dbReference type="ARBA" id="ARBA00023125"/>
    </source>
</evidence>
<accession>A0AAW1KRD4</accession>
<dbReference type="AlphaFoldDB" id="A0AAW1KRD4"/>
<keyword evidence="3" id="KW-0645">Protease</keyword>
<dbReference type="InterPro" id="IPR037518">
    <property type="entry name" value="MPN"/>
</dbReference>
<evidence type="ECO:0000259" key="13">
    <source>
        <dbReference type="PROSITE" id="PS50249"/>
    </source>
</evidence>
<sequence length="850" mass="96088">MTEEDEVDILGDCSLDSFLNKNETLFHTSTGSDLLKCDDSILVSQNSDLLKCDYTIHPQWLLDKPSTNPACWYSNSTVEFASDTSSQSDVPSTLSENLITDESGWTEKERNLLFRGIEIFGKSNARLAQFIGSKTPSEVKYYLKNFYSDISGASNVDVTLSDFIQETVVSSKDSESMSNKELLDEAEIPASIEEVIAAVSTAKPTVCINSKVKTSPWGLKLNYNSIPSGHSLLRKNYLNNLLERRQSYFQKQRSKFGNKKSSLKQRKVKLKKDSANKDRKEKNMNYKIRRKQKSESDSNTGFKNSVVEIVTGNGLSVPVCTGEQVIKIKKENDVSDSDVEIDIVDSEDETIENQPTTSNSSQKSNDIKQEDAPAADTETKSEELVSSSNEESVNSNFVEQKRVLDLTELSEDDVNFLKSTQFPKSEYKLDSEKITDLEKFIHYEFFEGRPTKTPIRYLKIRNHILNAWNNIKPAYVTKTSIRQGLKQCGDVNCIGRIHQFLEQIGAINFMCPQTSYIRPLYELVLAMNNAVKEKPKENENYLLPFKYDTYYRSRNKKKYIHDGEGGCTLQHNESGDIINTTVINEDPIVKKQYVKKPIVRLIYCKSFNEESIQEYKVEISLAVILLIDFHAHTSLSEVMGLVGGHWNDKTKILTITRYEPCKNVASSSTHCDMCPVTQAKAADSLHGEGLDIIGWYHSHPSFAPEPSQQDIDTQLAVQQWIGYGKPCVGIILTPFSSHGALIASPFRCMVVKKKENFEDQFVPYKLKVDVCSSNICVDQLLIYARKIYNYSDGGTRSRVDFNKPYFQDASISYLEKFISSVKMNLAKCSDIGKMTCDAIIQGFTDICDDE</sequence>
<evidence type="ECO:0000259" key="15">
    <source>
        <dbReference type="PROSITE" id="PS51293"/>
    </source>
</evidence>
<dbReference type="SUPFAM" id="SSF102712">
    <property type="entry name" value="JAB1/MPN domain"/>
    <property type="match status" value="1"/>
</dbReference>
<dbReference type="SMART" id="SM00717">
    <property type="entry name" value="SANT"/>
    <property type="match status" value="1"/>
</dbReference>
<evidence type="ECO:0000256" key="12">
    <source>
        <dbReference type="SAM" id="MobiDB-lite"/>
    </source>
</evidence>
<dbReference type="PROSITE" id="PS51293">
    <property type="entry name" value="SANT"/>
    <property type="match status" value="1"/>
</dbReference>
<keyword evidence="4" id="KW-0479">Metal-binding</keyword>
<dbReference type="InterPro" id="IPR017884">
    <property type="entry name" value="SANT_dom"/>
</dbReference>
<keyword evidence="5" id="KW-0378">Hydrolase</keyword>
<keyword evidence="17" id="KW-1185">Reference proteome</keyword>
<feature type="compositionally biased region" description="Basic and acidic residues" evidence="12">
    <location>
        <begin position="365"/>
        <end position="383"/>
    </location>
</feature>
<keyword evidence="6" id="KW-0862">Zinc</keyword>
<dbReference type="PROSITE" id="PS50249">
    <property type="entry name" value="MPN"/>
    <property type="match status" value="1"/>
</dbReference>
<evidence type="ECO:0000256" key="10">
    <source>
        <dbReference type="ARBA" id="ARBA00032256"/>
    </source>
</evidence>
<evidence type="ECO:0000256" key="5">
    <source>
        <dbReference type="ARBA" id="ARBA00022801"/>
    </source>
</evidence>
<dbReference type="GO" id="GO:0005634">
    <property type="term" value="C:nucleus"/>
    <property type="evidence" value="ECO:0007669"/>
    <property type="project" value="UniProtKB-SubCell"/>
</dbReference>
<feature type="compositionally biased region" description="Basic residues" evidence="12">
    <location>
        <begin position="252"/>
        <end position="270"/>
    </location>
</feature>
<dbReference type="GO" id="GO:0008237">
    <property type="term" value="F:metallopeptidase activity"/>
    <property type="evidence" value="ECO:0007669"/>
    <property type="project" value="UniProtKB-KW"/>
</dbReference>
<evidence type="ECO:0000256" key="4">
    <source>
        <dbReference type="ARBA" id="ARBA00022723"/>
    </source>
</evidence>
<evidence type="ECO:0000256" key="3">
    <source>
        <dbReference type="ARBA" id="ARBA00022670"/>
    </source>
</evidence>
<dbReference type="Proteomes" id="UP001458880">
    <property type="component" value="Unassembled WGS sequence"/>
</dbReference>
<dbReference type="PROSITE" id="PS50934">
    <property type="entry name" value="SWIRM"/>
    <property type="match status" value="1"/>
</dbReference>
<keyword evidence="9" id="KW-0539">Nucleus</keyword>
<dbReference type="InterPro" id="IPR050242">
    <property type="entry name" value="JAMM_MPN+_peptidase_M67A"/>
</dbReference>
<dbReference type="Gene3D" id="1.20.58.1880">
    <property type="match status" value="1"/>
</dbReference>
<gene>
    <name evidence="16" type="ORF">QE152_g19682</name>
</gene>
<evidence type="ECO:0000256" key="11">
    <source>
        <dbReference type="ARBA" id="ARBA00061577"/>
    </source>
</evidence>
<dbReference type="CDD" id="cd00167">
    <property type="entry name" value="SANT"/>
    <property type="match status" value="1"/>
</dbReference>
<comment type="similarity">
    <text evidence="11">Belongs to the peptidase M67 family.</text>
</comment>
<comment type="similarity">
    <text evidence="2">Belongs to the peptidase M67A family. MYSM1 subfamily.</text>
</comment>
<dbReference type="InterPro" id="IPR036388">
    <property type="entry name" value="WH-like_DNA-bd_sf"/>
</dbReference>
<dbReference type="InterPro" id="IPR009057">
    <property type="entry name" value="Homeodomain-like_sf"/>
</dbReference>
<feature type="region of interest" description="Disordered" evidence="12">
    <location>
        <begin position="339"/>
        <end position="393"/>
    </location>
</feature>
<keyword evidence="7" id="KW-0482">Metalloprotease</keyword>
<evidence type="ECO:0000256" key="9">
    <source>
        <dbReference type="ARBA" id="ARBA00023242"/>
    </source>
</evidence>
<name>A0AAW1KRD4_POPJA</name>
<evidence type="ECO:0000256" key="7">
    <source>
        <dbReference type="ARBA" id="ARBA00023049"/>
    </source>
</evidence>
<protein>
    <recommendedName>
        <fullName evidence="10">Myb-like, SWIRM and MPN domain-containing protein 1</fullName>
    </recommendedName>
</protein>
<comment type="subcellular location">
    <subcellularLocation>
        <location evidence="1">Nucleus</location>
    </subcellularLocation>
</comment>
<dbReference type="EMBL" id="JASPKY010000188">
    <property type="protein sequence ID" value="KAK9722465.1"/>
    <property type="molecule type" value="Genomic_DNA"/>
</dbReference>
<dbReference type="GO" id="GO:0003677">
    <property type="term" value="F:DNA binding"/>
    <property type="evidence" value="ECO:0007669"/>
    <property type="project" value="UniProtKB-KW"/>
</dbReference>
<keyword evidence="8" id="KW-0238">DNA-binding</keyword>
<dbReference type="Pfam" id="PF01398">
    <property type="entry name" value="JAB"/>
    <property type="match status" value="1"/>
</dbReference>
<feature type="region of interest" description="Disordered" evidence="12">
    <location>
        <begin position="252"/>
        <end position="300"/>
    </location>
</feature>
<organism evidence="16 17">
    <name type="scientific">Popillia japonica</name>
    <name type="common">Japanese beetle</name>
    <dbReference type="NCBI Taxonomy" id="7064"/>
    <lineage>
        <taxon>Eukaryota</taxon>
        <taxon>Metazoa</taxon>
        <taxon>Ecdysozoa</taxon>
        <taxon>Arthropoda</taxon>
        <taxon>Hexapoda</taxon>
        <taxon>Insecta</taxon>
        <taxon>Pterygota</taxon>
        <taxon>Neoptera</taxon>
        <taxon>Endopterygota</taxon>
        <taxon>Coleoptera</taxon>
        <taxon>Polyphaga</taxon>
        <taxon>Scarabaeiformia</taxon>
        <taxon>Scarabaeidae</taxon>
        <taxon>Rutelinae</taxon>
        <taxon>Popillia</taxon>
    </lineage>
</organism>
<feature type="compositionally biased region" description="Acidic residues" evidence="12">
    <location>
        <begin position="339"/>
        <end position="351"/>
    </location>
</feature>
<feature type="compositionally biased region" description="Low complexity" evidence="12">
    <location>
        <begin position="384"/>
        <end position="393"/>
    </location>
</feature>
<proteinExistence type="inferred from homology"/>
<evidence type="ECO:0000256" key="6">
    <source>
        <dbReference type="ARBA" id="ARBA00022833"/>
    </source>
</evidence>
<feature type="compositionally biased region" description="Polar residues" evidence="12">
    <location>
        <begin position="352"/>
        <end position="364"/>
    </location>
</feature>
<feature type="domain" description="SWIRM" evidence="14">
    <location>
        <begin position="420"/>
        <end position="518"/>
    </location>
</feature>
<evidence type="ECO:0000259" key="14">
    <source>
        <dbReference type="PROSITE" id="PS50934"/>
    </source>
</evidence>
<feature type="domain" description="SANT" evidence="15">
    <location>
        <begin position="100"/>
        <end position="151"/>
    </location>
</feature>
<feature type="compositionally biased region" description="Basic and acidic residues" evidence="12">
    <location>
        <begin position="271"/>
        <end position="284"/>
    </location>
</feature>
<comment type="caution">
    <text evidence="16">The sequence shown here is derived from an EMBL/GenBank/DDBJ whole genome shotgun (WGS) entry which is preliminary data.</text>
</comment>
<dbReference type="InterPro" id="IPR007526">
    <property type="entry name" value="SWIRM"/>
</dbReference>
<dbReference type="InterPro" id="IPR001005">
    <property type="entry name" value="SANT/Myb"/>
</dbReference>
<dbReference type="GO" id="GO:0046872">
    <property type="term" value="F:metal ion binding"/>
    <property type="evidence" value="ECO:0007669"/>
    <property type="project" value="UniProtKB-KW"/>
</dbReference>
<dbReference type="PANTHER" id="PTHR10410">
    <property type="entry name" value="EUKARYOTIC TRANSLATION INITIATION FACTOR 3 -RELATED"/>
    <property type="match status" value="1"/>
</dbReference>
<evidence type="ECO:0000313" key="16">
    <source>
        <dbReference type="EMBL" id="KAK9722465.1"/>
    </source>
</evidence>
<dbReference type="InterPro" id="IPR000555">
    <property type="entry name" value="JAMM/MPN+_dom"/>
</dbReference>
<evidence type="ECO:0000256" key="2">
    <source>
        <dbReference type="ARBA" id="ARBA00007194"/>
    </source>
</evidence>
<dbReference type="SMART" id="SM00232">
    <property type="entry name" value="JAB_MPN"/>
    <property type="match status" value="1"/>
</dbReference>
<feature type="domain" description="MPN" evidence="13">
    <location>
        <begin position="617"/>
        <end position="752"/>
    </location>
</feature>
<dbReference type="SUPFAM" id="SSF46689">
    <property type="entry name" value="Homeodomain-like"/>
    <property type="match status" value="2"/>
</dbReference>